<name>A0A150SE77_SORCE</name>
<dbReference type="EMBL" id="JEMB01001079">
    <property type="protein sequence ID" value="KYF90793.1"/>
    <property type="molecule type" value="Genomic_DNA"/>
</dbReference>
<reference evidence="2 3" key="1">
    <citation type="submission" date="2014-02" db="EMBL/GenBank/DDBJ databases">
        <title>The small core and large imbalanced accessory genome model reveals a collaborative survival strategy of Sorangium cellulosum strains in nature.</title>
        <authorList>
            <person name="Han K."/>
            <person name="Peng R."/>
            <person name="Blom J."/>
            <person name="Li Y.-Z."/>
        </authorList>
    </citation>
    <scope>NUCLEOTIDE SEQUENCE [LARGE SCALE GENOMIC DNA]</scope>
    <source>
        <strain evidence="2 3">So0011-07</strain>
    </source>
</reference>
<evidence type="ECO:0000313" key="2">
    <source>
        <dbReference type="EMBL" id="KYF90793.1"/>
    </source>
</evidence>
<dbReference type="AlphaFoldDB" id="A0A150SE77"/>
<protein>
    <recommendedName>
        <fullName evidence="1">DUF4180 domain-containing protein</fullName>
    </recommendedName>
</protein>
<dbReference type="Pfam" id="PF13788">
    <property type="entry name" value="DUF4180"/>
    <property type="match status" value="1"/>
</dbReference>
<sequence length="115" mass="12638">MSSVRDVDRVLEACWSDRVECALLYAANLTPAFFDLSSGEAGAMLQKLRNYRIRLAVVCPPGGVGFSSRFGEMVAEERRGRDFGVFETREAAVAWIRLDASAGDPTPLHDPASRM</sequence>
<proteinExistence type="predicted"/>
<dbReference type="InterPro" id="IPR025438">
    <property type="entry name" value="DUF4180"/>
</dbReference>
<evidence type="ECO:0000259" key="1">
    <source>
        <dbReference type="Pfam" id="PF13788"/>
    </source>
</evidence>
<comment type="caution">
    <text evidence="2">The sequence shown here is derived from an EMBL/GenBank/DDBJ whole genome shotgun (WGS) entry which is preliminary data.</text>
</comment>
<gene>
    <name evidence="2" type="ORF">BE17_37620</name>
</gene>
<feature type="domain" description="DUF4180" evidence="1">
    <location>
        <begin position="2"/>
        <end position="96"/>
    </location>
</feature>
<organism evidence="2 3">
    <name type="scientific">Sorangium cellulosum</name>
    <name type="common">Polyangium cellulosum</name>
    <dbReference type="NCBI Taxonomy" id="56"/>
    <lineage>
        <taxon>Bacteria</taxon>
        <taxon>Pseudomonadati</taxon>
        <taxon>Myxococcota</taxon>
        <taxon>Polyangia</taxon>
        <taxon>Polyangiales</taxon>
        <taxon>Polyangiaceae</taxon>
        <taxon>Sorangium</taxon>
    </lineage>
</organism>
<dbReference type="Proteomes" id="UP000075635">
    <property type="component" value="Unassembled WGS sequence"/>
</dbReference>
<evidence type="ECO:0000313" key="3">
    <source>
        <dbReference type="Proteomes" id="UP000075635"/>
    </source>
</evidence>
<accession>A0A150SE77</accession>